<protein>
    <submittedName>
        <fullName evidence="2">Uncharacterized protein</fullName>
    </submittedName>
</protein>
<keyword evidence="3" id="KW-1185">Reference proteome</keyword>
<proteinExistence type="predicted"/>
<dbReference type="Proteomes" id="UP000030640">
    <property type="component" value="Unassembled WGS sequence"/>
</dbReference>
<evidence type="ECO:0000313" key="3">
    <source>
        <dbReference type="Proteomes" id="UP000030640"/>
    </source>
</evidence>
<keyword evidence="1" id="KW-0472">Membrane</keyword>
<evidence type="ECO:0000313" key="2">
    <source>
        <dbReference type="EMBL" id="EUD64234.1"/>
    </source>
</evidence>
<dbReference type="EMBL" id="KI965523">
    <property type="protein sequence ID" value="EUD64234.1"/>
    <property type="molecule type" value="Genomic_DNA"/>
</dbReference>
<reference evidence="2 3" key="1">
    <citation type="submission" date="2013-02" db="EMBL/GenBank/DDBJ databases">
        <title>The Genome Sequence of Plasmodium inui San Antonio 1.</title>
        <authorList>
            <consortium name="The Broad Institute Genome Sequencing Platform"/>
            <consortium name="The Broad Institute Genome Sequencing Center for Infectious Disease"/>
            <person name="Neafsey D."/>
            <person name="Cheeseman I."/>
            <person name="Volkman S."/>
            <person name="Adams J."/>
            <person name="Walker B."/>
            <person name="Young S.K."/>
            <person name="Zeng Q."/>
            <person name="Gargeya S."/>
            <person name="Fitzgerald M."/>
            <person name="Haas B."/>
            <person name="Abouelleil A."/>
            <person name="Alvarado L."/>
            <person name="Arachchi H.M."/>
            <person name="Berlin A.M."/>
            <person name="Chapman S.B."/>
            <person name="Dewar J."/>
            <person name="Goldberg J."/>
            <person name="Griggs A."/>
            <person name="Gujja S."/>
            <person name="Hansen M."/>
            <person name="Howarth C."/>
            <person name="Imamovic A."/>
            <person name="Larimer J."/>
            <person name="McCowan C."/>
            <person name="Murphy C."/>
            <person name="Neiman D."/>
            <person name="Pearson M."/>
            <person name="Priest M."/>
            <person name="Roberts A."/>
            <person name="Saif S."/>
            <person name="Shea T."/>
            <person name="Sisk P."/>
            <person name="Sykes S."/>
            <person name="Wortman J."/>
            <person name="Nusbaum C."/>
            <person name="Birren B."/>
        </authorList>
    </citation>
    <scope>NUCLEOTIDE SEQUENCE [LARGE SCALE GENOMIC DNA]</scope>
    <source>
        <strain evidence="2 3">San Antonio 1</strain>
    </source>
</reference>
<keyword evidence="1" id="KW-1133">Transmembrane helix</keyword>
<feature type="transmembrane region" description="Helical" evidence="1">
    <location>
        <begin position="257"/>
        <end position="279"/>
    </location>
</feature>
<name>W7A553_9APIC</name>
<dbReference type="VEuPathDB" id="PlasmoDB:C922_05389"/>
<dbReference type="RefSeq" id="XP_008819182.1">
    <property type="nucleotide sequence ID" value="XM_008820960.1"/>
</dbReference>
<sequence length="349" mass="39712">YTYILKNKGNIDRSCKETLLQDFQKRSLTRTWGILDRRRPAHTIQQLTDNEAIRCGSSKGGLSGDVKPRNSLLHDIGNIHIVMITDNMNILRRILQKIRYIEQSLLITGITIIIEYHRELSVAVQETLSMRNTTFSNEVKLQAKYLLNLQGEMRKIHTIQQQLKEGILVTIAILKIRNHQQGFGEIGTIMLKQYNAVINSVCDPIRKITAAEIIHTCRTILHRPASSLSYKAYSSVRRGKHHPHITRSEYSLLGIEVYRLMLLLPMLVAFTLEVLSLLLGIPLKVVLSVSYGLFALGVIGYLYVILKVSEYGQTLDGIITDYYWMLCCTDGGGSLSLQCDRNSHNRFLN</sequence>
<accession>W7A553</accession>
<feature type="transmembrane region" description="Helical" evidence="1">
    <location>
        <begin position="285"/>
        <end position="306"/>
    </location>
</feature>
<gene>
    <name evidence="2" type="ORF">C922_05389</name>
</gene>
<dbReference type="AlphaFoldDB" id="W7A553"/>
<keyword evidence="1" id="KW-0812">Transmembrane</keyword>
<dbReference type="GeneID" id="20040663"/>
<evidence type="ECO:0000256" key="1">
    <source>
        <dbReference type="SAM" id="Phobius"/>
    </source>
</evidence>
<organism evidence="2 3">
    <name type="scientific">Plasmodium inui San Antonio 1</name>
    <dbReference type="NCBI Taxonomy" id="1237626"/>
    <lineage>
        <taxon>Eukaryota</taxon>
        <taxon>Sar</taxon>
        <taxon>Alveolata</taxon>
        <taxon>Apicomplexa</taxon>
        <taxon>Aconoidasida</taxon>
        <taxon>Haemosporida</taxon>
        <taxon>Plasmodiidae</taxon>
        <taxon>Plasmodium</taxon>
        <taxon>Plasmodium (Plasmodium)</taxon>
    </lineage>
</organism>
<feature type="non-terminal residue" evidence="2">
    <location>
        <position position="1"/>
    </location>
</feature>